<dbReference type="InterPro" id="IPR044810">
    <property type="entry name" value="WRKY_plant"/>
</dbReference>
<keyword evidence="4" id="KW-0804">Transcription</keyword>
<evidence type="ECO:0000313" key="8">
    <source>
        <dbReference type="EnsemblPlants" id="Pp3c11_1840V3.3"/>
    </source>
</evidence>
<accession>A0A7I4F0A8</accession>
<evidence type="ECO:0000256" key="2">
    <source>
        <dbReference type="ARBA" id="ARBA00023015"/>
    </source>
</evidence>
<dbReference type="EMBL" id="ABEU02000011">
    <property type="status" value="NOT_ANNOTATED_CDS"/>
    <property type="molecule type" value="Genomic_DNA"/>
</dbReference>
<dbReference type="OrthoDB" id="693960at2759"/>
<feature type="domain" description="WRKY" evidence="7">
    <location>
        <begin position="219"/>
        <end position="284"/>
    </location>
</feature>
<evidence type="ECO:0000259" key="7">
    <source>
        <dbReference type="PROSITE" id="PS50811"/>
    </source>
</evidence>
<feature type="region of interest" description="Disordered" evidence="6">
    <location>
        <begin position="111"/>
        <end position="218"/>
    </location>
</feature>
<dbReference type="PANTHER" id="PTHR31221:SF334">
    <property type="entry name" value="WRKY TRANSCRIPTION FACTOR 57-RELATED"/>
    <property type="match status" value="1"/>
</dbReference>
<dbReference type="RefSeq" id="XP_024389465.1">
    <property type="nucleotide sequence ID" value="XM_024533697.2"/>
</dbReference>
<feature type="compositionally biased region" description="Polar residues" evidence="6">
    <location>
        <begin position="189"/>
        <end position="198"/>
    </location>
</feature>
<dbReference type="Proteomes" id="UP000006727">
    <property type="component" value="Chromosome 11"/>
</dbReference>
<proteinExistence type="predicted"/>
<evidence type="ECO:0000256" key="4">
    <source>
        <dbReference type="ARBA" id="ARBA00023163"/>
    </source>
</evidence>
<evidence type="ECO:0000313" key="9">
    <source>
        <dbReference type="Proteomes" id="UP000006727"/>
    </source>
</evidence>
<reference evidence="8" key="3">
    <citation type="submission" date="2020-12" db="UniProtKB">
        <authorList>
            <consortium name="EnsemblPlants"/>
        </authorList>
    </citation>
    <scope>IDENTIFICATION</scope>
</reference>
<dbReference type="FunFam" id="2.20.25.80:FF:000003">
    <property type="entry name" value="WRKY transcription factor 57"/>
    <property type="match status" value="1"/>
</dbReference>
<gene>
    <name evidence="8" type="primary">LOC112288935</name>
</gene>
<feature type="region of interest" description="Disordered" evidence="6">
    <location>
        <begin position="1"/>
        <end position="48"/>
    </location>
</feature>
<dbReference type="KEGG" id="ppp:112288935"/>
<dbReference type="GO" id="GO:0003700">
    <property type="term" value="F:DNA-binding transcription factor activity"/>
    <property type="evidence" value="ECO:0000318"/>
    <property type="project" value="GO_Central"/>
</dbReference>
<dbReference type="EnsemblPlants" id="Pp3c11_1840V3.3">
    <property type="protein sequence ID" value="Pp3c11_1840V3.3"/>
    <property type="gene ID" value="Pp3c11_1840"/>
</dbReference>
<dbReference type="PANTHER" id="PTHR31221">
    <property type="entry name" value="WRKY TRANSCRIPTION FACTOR PROTEIN 1-RELATED"/>
    <property type="match status" value="1"/>
</dbReference>
<dbReference type="SUPFAM" id="SSF118290">
    <property type="entry name" value="WRKY DNA-binding domain"/>
    <property type="match status" value="1"/>
</dbReference>
<sequence>MLMTDESMALEEVRKECKETDDCSDSMNQSSREGDEPEASLEESTDQANVWAQQLFESQYLDLSGASPRGLMSPKFSEMGGFADLGTLCASPLFSDQLKFLQSWSPKVIPNTVSAWGSGGKTASTSEIVSTSEKSAESDPSSSDFMITSDSTGTGSGDEAKTTRKRKSVERDEGIDGSDGDDVVKEQETSNSSRSMEQGQKMKGPKRPREPRYEFKTRSEVDVIDDGYKWRKYGQKPVKSSPHPRNYYRCTTANCPVRKRVERSIEDPGLIVTSYEGTHTHPKINRPKNSSGVGWTSNEFEGPQDLWSQVQNGIPATTSGLPDLGPHQDNLAHLPNLGNLFSAWPTLPFNLAQPPPRLQDNVSMIMAYQLVRLQFELQARIQQFMSYNAAQQGLAGGLSKNPFTNNPQGLPQFPLPDLSRLLQNYADLAAEPKQVPTPEPLNPSSLLSRRLNAARLRTSSLNPNTQKPNTLRNLATQQSMEGPQDAGPDLKRKLSGPGLPPRPSRSS</sequence>
<dbReference type="Gene3D" id="2.20.25.80">
    <property type="entry name" value="WRKY domain"/>
    <property type="match status" value="1"/>
</dbReference>
<dbReference type="InParanoid" id="A0A7I4F0A8"/>
<feature type="compositionally biased region" description="Polar residues" evidence="6">
    <location>
        <begin position="111"/>
        <end position="129"/>
    </location>
</feature>
<feature type="compositionally biased region" description="Basic and acidic residues" evidence="6">
    <location>
        <begin position="11"/>
        <end position="21"/>
    </location>
</feature>
<organism evidence="8 9">
    <name type="scientific">Physcomitrium patens</name>
    <name type="common">Spreading-leaved earth moss</name>
    <name type="synonym">Physcomitrella patens</name>
    <dbReference type="NCBI Taxonomy" id="3218"/>
    <lineage>
        <taxon>Eukaryota</taxon>
        <taxon>Viridiplantae</taxon>
        <taxon>Streptophyta</taxon>
        <taxon>Embryophyta</taxon>
        <taxon>Bryophyta</taxon>
        <taxon>Bryophytina</taxon>
        <taxon>Bryopsida</taxon>
        <taxon>Funariidae</taxon>
        <taxon>Funariales</taxon>
        <taxon>Funariaceae</taxon>
        <taxon>Physcomitrium</taxon>
    </lineage>
</organism>
<keyword evidence="2" id="KW-0805">Transcription regulation</keyword>
<evidence type="ECO:0000256" key="1">
    <source>
        <dbReference type="ARBA" id="ARBA00004123"/>
    </source>
</evidence>
<dbReference type="Pfam" id="PF03106">
    <property type="entry name" value="WRKY"/>
    <property type="match status" value="1"/>
</dbReference>
<feature type="compositionally biased region" description="Low complexity" evidence="6">
    <location>
        <begin position="130"/>
        <end position="144"/>
    </location>
</feature>
<reference evidence="8 9" key="2">
    <citation type="journal article" date="2018" name="Plant J.">
        <title>The Physcomitrella patens chromosome-scale assembly reveals moss genome structure and evolution.</title>
        <authorList>
            <person name="Lang D."/>
            <person name="Ullrich K.K."/>
            <person name="Murat F."/>
            <person name="Fuchs J."/>
            <person name="Jenkins J."/>
            <person name="Haas F.B."/>
            <person name="Piednoel M."/>
            <person name="Gundlach H."/>
            <person name="Van Bel M."/>
            <person name="Meyberg R."/>
            <person name="Vives C."/>
            <person name="Morata J."/>
            <person name="Symeonidi A."/>
            <person name="Hiss M."/>
            <person name="Muchero W."/>
            <person name="Kamisugi Y."/>
            <person name="Saleh O."/>
            <person name="Blanc G."/>
            <person name="Decker E.L."/>
            <person name="van Gessel N."/>
            <person name="Grimwood J."/>
            <person name="Hayes R.D."/>
            <person name="Graham S.W."/>
            <person name="Gunter L.E."/>
            <person name="McDaniel S.F."/>
            <person name="Hoernstein S.N.W."/>
            <person name="Larsson A."/>
            <person name="Li F.W."/>
            <person name="Perroud P.F."/>
            <person name="Phillips J."/>
            <person name="Ranjan P."/>
            <person name="Rokshar D.S."/>
            <person name="Rothfels C.J."/>
            <person name="Schneider L."/>
            <person name="Shu S."/>
            <person name="Stevenson D.W."/>
            <person name="Thummler F."/>
            <person name="Tillich M."/>
            <person name="Villarreal Aguilar J.C."/>
            <person name="Widiez T."/>
            <person name="Wong G.K."/>
            <person name="Wymore A."/>
            <person name="Zhang Y."/>
            <person name="Zimmer A.D."/>
            <person name="Quatrano R.S."/>
            <person name="Mayer K.F.X."/>
            <person name="Goodstein D."/>
            <person name="Casacuberta J.M."/>
            <person name="Vandepoele K."/>
            <person name="Reski R."/>
            <person name="Cuming A.C."/>
            <person name="Tuskan G.A."/>
            <person name="Maumus F."/>
            <person name="Salse J."/>
            <person name="Schmutz J."/>
            <person name="Rensing S.A."/>
        </authorList>
    </citation>
    <scope>NUCLEOTIDE SEQUENCE [LARGE SCALE GENOMIC DNA]</scope>
    <source>
        <strain evidence="8 9">cv. Gransden 2004</strain>
    </source>
</reference>
<feature type="compositionally biased region" description="Polar residues" evidence="6">
    <location>
        <begin position="462"/>
        <end position="481"/>
    </location>
</feature>
<dbReference type="InterPro" id="IPR036576">
    <property type="entry name" value="WRKY_dom_sf"/>
</dbReference>
<feature type="region of interest" description="Disordered" evidence="6">
    <location>
        <begin position="457"/>
        <end position="507"/>
    </location>
</feature>
<evidence type="ECO:0000256" key="3">
    <source>
        <dbReference type="ARBA" id="ARBA00023125"/>
    </source>
</evidence>
<name>A0A7I4F0A8_PHYPA</name>
<feature type="compositionally biased region" description="Acidic residues" evidence="6">
    <location>
        <begin position="35"/>
        <end position="45"/>
    </location>
</feature>
<dbReference type="AlphaFoldDB" id="A0A7I4F0A8"/>
<protein>
    <recommendedName>
        <fullName evidence="7">WRKY domain-containing protein</fullName>
    </recommendedName>
</protein>
<dbReference type="PROSITE" id="PS50811">
    <property type="entry name" value="WRKY"/>
    <property type="match status" value="1"/>
</dbReference>
<keyword evidence="3" id="KW-0238">DNA-binding</keyword>
<feature type="compositionally biased region" description="Pro residues" evidence="6">
    <location>
        <begin position="498"/>
        <end position="507"/>
    </location>
</feature>
<evidence type="ECO:0000256" key="6">
    <source>
        <dbReference type="SAM" id="MobiDB-lite"/>
    </source>
</evidence>
<comment type="subcellular location">
    <subcellularLocation>
        <location evidence="1">Nucleus</location>
    </subcellularLocation>
</comment>
<dbReference type="GO" id="GO:0005634">
    <property type="term" value="C:nucleus"/>
    <property type="evidence" value="ECO:0000318"/>
    <property type="project" value="GO_Central"/>
</dbReference>
<dbReference type="GO" id="GO:0006355">
    <property type="term" value="P:regulation of DNA-templated transcription"/>
    <property type="evidence" value="ECO:0000318"/>
    <property type="project" value="GO_Central"/>
</dbReference>
<dbReference type="GO" id="GO:0000976">
    <property type="term" value="F:transcription cis-regulatory region binding"/>
    <property type="evidence" value="ECO:0000318"/>
    <property type="project" value="GO_Central"/>
</dbReference>
<feature type="compositionally biased region" description="Basic and acidic residues" evidence="6">
    <location>
        <begin position="207"/>
        <end position="218"/>
    </location>
</feature>
<dbReference type="InterPro" id="IPR003657">
    <property type="entry name" value="WRKY_dom"/>
</dbReference>
<evidence type="ECO:0000256" key="5">
    <source>
        <dbReference type="ARBA" id="ARBA00023242"/>
    </source>
</evidence>
<keyword evidence="5" id="KW-0539">Nucleus</keyword>
<dbReference type="GeneID" id="112288935"/>
<keyword evidence="9" id="KW-1185">Reference proteome</keyword>
<reference evidence="8 9" key="1">
    <citation type="journal article" date="2008" name="Science">
        <title>The Physcomitrella genome reveals evolutionary insights into the conquest of land by plants.</title>
        <authorList>
            <person name="Rensing S."/>
            <person name="Lang D."/>
            <person name="Zimmer A."/>
            <person name="Terry A."/>
            <person name="Salamov A."/>
            <person name="Shapiro H."/>
            <person name="Nishiyama T."/>
            <person name="Perroud P.-F."/>
            <person name="Lindquist E."/>
            <person name="Kamisugi Y."/>
            <person name="Tanahashi T."/>
            <person name="Sakakibara K."/>
            <person name="Fujita T."/>
            <person name="Oishi K."/>
            <person name="Shin-I T."/>
            <person name="Kuroki Y."/>
            <person name="Toyoda A."/>
            <person name="Suzuki Y."/>
            <person name="Hashimoto A."/>
            <person name="Yamaguchi K."/>
            <person name="Sugano A."/>
            <person name="Kohara Y."/>
            <person name="Fujiyama A."/>
            <person name="Anterola A."/>
            <person name="Aoki S."/>
            <person name="Ashton N."/>
            <person name="Barbazuk W.B."/>
            <person name="Barker E."/>
            <person name="Bennetzen J."/>
            <person name="Bezanilla M."/>
            <person name="Blankenship R."/>
            <person name="Cho S.H."/>
            <person name="Dutcher S."/>
            <person name="Estelle M."/>
            <person name="Fawcett J.A."/>
            <person name="Gundlach H."/>
            <person name="Hanada K."/>
            <person name="Heyl A."/>
            <person name="Hicks K.A."/>
            <person name="Hugh J."/>
            <person name="Lohr M."/>
            <person name="Mayer K."/>
            <person name="Melkozernov A."/>
            <person name="Murata T."/>
            <person name="Nelson D."/>
            <person name="Pils B."/>
            <person name="Prigge M."/>
            <person name="Reiss B."/>
            <person name="Renner T."/>
            <person name="Rombauts S."/>
            <person name="Rushton P."/>
            <person name="Sanderfoot A."/>
            <person name="Schween G."/>
            <person name="Shiu S.-H."/>
            <person name="Stueber K."/>
            <person name="Theodoulou F.L."/>
            <person name="Tu H."/>
            <person name="Van de Peer Y."/>
            <person name="Verrier P.J."/>
            <person name="Waters E."/>
            <person name="Wood A."/>
            <person name="Yang L."/>
            <person name="Cove D."/>
            <person name="Cuming A."/>
            <person name="Hasebe M."/>
            <person name="Lucas S."/>
            <person name="Mishler D.B."/>
            <person name="Reski R."/>
            <person name="Grigoriev I."/>
            <person name="Quatrano R.S."/>
            <person name="Boore J.L."/>
        </authorList>
    </citation>
    <scope>NUCLEOTIDE SEQUENCE [LARGE SCALE GENOMIC DNA]</scope>
    <source>
        <strain evidence="8 9">cv. Gransden 2004</strain>
    </source>
</reference>
<dbReference type="Gramene" id="Pp3c11_1840V3.3">
    <property type="protein sequence ID" value="Pp3c11_1840V3.3"/>
    <property type="gene ID" value="Pp3c11_1840"/>
</dbReference>
<dbReference type="SMART" id="SM00774">
    <property type="entry name" value="WRKY"/>
    <property type="match status" value="1"/>
</dbReference>